<keyword evidence="7" id="KW-0067">ATP-binding</keyword>
<evidence type="ECO:0000259" key="9">
    <source>
        <dbReference type="PROSITE" id="PS51192"/>
    </source>
</evidence>
<protein>
    <submittedName>
        <fullName evidence="11">Uncharacterized protein</fullName>
    </submittedName>
</protein>
<dbReference type="InterPro" id="IPR027417">
    <property type="entry name" value="P-loop_NTPase"/>
</dbReference>
<gene>
    <name evidence="11" type="ORF">QQX98_003664</name>
</gene>
<feature type="compositionally biased region" description="Low complexity" evidence="8">
    <location>
        <begin position="94"/>
        <end position="110"/>
    </location>
</feature>
<feature type="compositionally biased region" description="Polar residues" evidence="8">
    <location>
        <begin position="83"/>
        <end position="93"/>
    </location>
</feature>
<feature type="compositionally biased region" description="Basic residues" evidence="8">
    <location>
        <begin position="944"/>
        <end position="958"/>
    </location>
</feature>
<dbReference type="CDD" id="cd18008">
    <property type="entry name" value="DEXDc_SHPRH-like"/>
    <property type="match status" value="1"/>
</dbReference>
<dbReference type="PANTHER" id="PTHR45626:SF17">
    <property type="entry name" value="HELICASE-LIKE TRANSCRIPTION FACTOR"/>
    <property type="match status" value="1"/>
</dbReference>
<feature type="region of interest" description="Disordered" evidence="8">
    <location>
        <begin position="918"/>
        <end position="958"/>
    </location>
</feature>
<dbReference type="Gene3D" id="3.40.50.10810">
    <property type="entry name" value="Tandem AAA-ATPase domain"/>
    <property type="match status" value="1"/>
</dbReference>
<evidence type="ECO:0000256" key="4">
    <source>
        <dbReference type="ARBA" id="ARBA00022801"/>
    </source>
</evidence>
<dbReference type="InterPro" id="IPR001650">
    <property type="entry name" value="Helicase_C-like"/>
</dbReference>
<dbReference type="PROSITE" id="PS51192">
    <property type="entry name" value="HELICASE_ATP_BIND_1"/>
    <property type="match status" value="1"/>
</dbReference>
<dbReference type="PROSITE" id="PS51194">
    <property type="entry name" value="HELICASE_CTER"/>
    <property type="match status" value="1"/>
</dbReference>
<dbReference type="SMART" id="SM00490">
    <property type="entry name" value="HELICc"/>
    <property type="match status" value="1"/>
</dbReference>
<evidence type="ECO:0000256" key="1">
    <source>
        <dbReference type="ARBA" id="ARBA00022723"/>
    </source>
</evidence>
<evidence type="ECO:0000313" key="11">
    <source>
        <dbReference type="EMBL" id="KAK7418961.1"/>
    </source>
</evidence>
<dbReference type="EMBL" id="JAZAVJ010000042">
    <property type="protein sequence ID" value="KAK7418961.1"/>
    <property type="molecule type" value="Genomic_DNA"/>
</dbReference>
<dbReference type="PROSITE" id="PS00518">
    <property type="entry name" value="ZF_RING_1"/>
    <property type="match status" value="1"/>
</dbReference>
<keyword evidence="6" id="KW-0862">Zinc</keyword>
<dbReference type="InterPro" id="IPR050628">
    <property type="entry name" value="SNF2_RAD54_helicase_TF"/>
</dbReference>
<keyword evidence="4" id="KW-0378">Hydrolase</keyword>
<feature type="compositionally biased region" description="Basic and acidic residues" evidence="8">
    <location>
        <begin position="157"/>
        <end position="173"/>
    </location>
</feature>
<evidence type="ECO:0000256" key="6">
    <source>
        <dbReference type="ARBA" id="ARBA00022833"/>
    </source>
</evidence>
<feature type="compositionally biased region" description="Basic residues" evidence="8">
    <location>
        <begin position="176"/>
        <end position="188"/>
    </location>
</feature>
<dbReference type="InterPro" id="IPR014001">
    <property type="entry name" value="Helicase_ATP-bd"/>
</dbReference>
<dbReference type="SUPFAM" id="SSF57850">
    <property type="entry name" value="RING/U-box"/>
    <property type="match status" value="1"/>
</dbReference>
<sequence length="958" mass="107940">MEATPPKSEEPTSPVKSRYFPALKVKIKTEDLNEASGSSLSYKPNAVSAPPKSPTYIKPEEKTEVEPSTNSSAVDLMVPKLNCTDSEQNSSDLSEAPSSYDPGSSSGSEGASDDEDDQDVNWRKSKLDAKRNRSNGKKKRFLLKNAREYVAWLHAKEDEEEDTKRKRKEEQSAPRKSQKTSRQRARKQGRTLLDHLDDINGEVDGTAPDSNALGLPTIKATTHAAQFSQLLRSIPSNCDTRHTNTQKQDLKQAVKLFGYKKVKATDGTYRLSGMLSSLEPYQQTASAWMVKRELARTEPFGGMLGDSMGLGKTVVSLNTIVGNPPDDKDIEEFSRTTLIVVPNRDVAVQWKMEIKKHCDTKRTSLIYSRNAFDDVDDLKSQWIVITTYPDLISQFPKQEELRELNEKYDTDSWSLREAIRAKLGRLFQVDWYRVILDEAHAINNHNSSSARACWELKSKHRWVLSGTPLSNKAEEFYPYLKFLDCGFTGSLREFKINYVSDYKTDGRFDALIALIMYRRTTKDKFLGHNLISLPDSEYHDIWVPLSKEEQVIYEAVDKYYAREVAKQKLFQEMLDREIIGGIKTSLGDQEKVPIAQQLQKGENFTTGLSKYAYGLQRLGEMDSLGGKFDMEALLTLVENEHLVKDLTCPGCVVRNPPLNPVRAANCEHVYCRTCLGWGTELGAFQKVHTCQDPDCSAQLQGGDGLTTPACIQSIVDMDKKFKEAGRDSNGVQLIREKDKNFFFMASCRKGTGVSMPPSSKLAATMAVLMTWSKEAPEDKIIGKFNSTSSLFVMTAKVLGRMMETAGLNFLYYNGSMKGQTNKSNAIRDFLNNEEKKILLASMKCGGQSLNLTVANRVIIIDPWWNKTQEQQAFGRVVRRGQTKTSHLVRILTEDRIDKGLTDLQLVKSAIVDRALQDDGHMPDKLNTSQLKALFAPKKDEEHSSRRKQKEYRAKKAKA</sequence>
<evidence type="ECO:0000256" key="5">
    <source>
        <dbReference type="ARBA" id="ARBA00022806"/>
    </source>
</evidence>
<dbReference type="InterPro" id="IPR017907">
    <property type="entry name" value="Znf_RING_CS"/>
</dbReference>
<comment type="caution">
    <text evidence="11">The sequence shown here is derived from an EMBL/GenBank/DDBJ whole genome shotgun (WGS) entry which is preliminary data.</text>
</comment>
<keyword evidence="2" id="KW-0547">Nucleotide-binding</keyword>
<evidence type="ECO:0000256" key="3">
    <source>
        <dbReference type="ARBA" id="ARBA00022771"/>
    </source>
</evidence>
<evidence type="ECO:0000256" key="2">
    <source>
        <dbReference type="ARBA" id="ARBA00022741"/>
    </source>
</evidence>
<feature type="compositionally biased region" description="Basic and acidic residues" evidence="8">
    <location>
        <begin position="120"/>
        <end position="131"/>
    </location>
</feature>
<dbReference type="InterPro" id="IPR000330">
    <property type="entry name" value="SNF2_N"/>
</dbReference>
<feature type="domain" description="Helicase ATP-binding" evidence="9">
    <location>
        <begin position="293"/>
        <end position="486"/>
    </location>
</feature>
<dbReference type="Gene3D" id="3.40.50.300">
    <property type="entry name" value="P-loop containing nucleotide triphosphate hydrolases"/>
    <property type="match status" value="1"/>
</dbReference>
<feature type="domain" description="Helicase C-terminal" evidence="10">
    <location>
        <begin position="764"/>
        <end position="933"/>
    </location>
</feature>
<feature type="region of interest" description="Disordered" evidence="8">
    <location>
        <begin position="157"/>
        <end position="188"/>
    </location>
</feature>
<evidence type="ECO:0000256" key="7">
    <source>
        <dbReference type="ARBA" id="ARBA00022840"/>
    </source>
</evidence>
<dbReference type="SMART" id="SM00487">
    <property type="entry name" value="DEXDc"/>
    <property type="match status" value="1"/>
</dbReference>
<dbReference type="PANTHER" id="PTHR45626">
    <property type="entry name" value="TRANSCRIPTION TERMINATION FACTOR 2-RELATED"/>
    <property type="match status" value="1"/>
</dbReference>
<keyword evidence="12" id="KW-1185">Reference proteome</keyword>
<name>A0ABR1HD13_9HYPO</name>
<keyword evidence="1" id="KW-0479">Metal-binding</keyword>
<evidence type="ECO:0000256" key="8">
    <source>
        <dbReference type="SAM" id="MobiDB-lite"/>
    </source>
</evidence>
<evidence type="ECO:0000259" key="10">
    <source>
        <dbReference type="PROSITE" id="PS51194"/>
    </source>
</evidence>
<dbReference type="InterPro" id="IPR038718">
    <property type="entry name" value="SNF2-like_sf"/>
</dbReference>
<reference evidence="11 12" key="1">
    <citation type="journal article" date="2025" name="Microbiol. Resour. Announc.">
        <title>Draft genome sequences for Neonectria magnoliae and Neonectria punicea, canker pathogens of Liriodendron tulipifera and Acer saccharum in West Virginia.</title>
        <authorList>
            <person name="Petronek H.M."/>
            <person name="Kasson M.T."/>
            <person name="Metheny A.M."/>
            <person name="Stauder C.M."/>
            <person name="Lovett B."/>
            <person name="Lynch S.C."/>
            <person name="Garnas J.R."/>
            <person name="Kasson L.R."/>
            <person name="Stajich J.E."/>
        </authorList>
    </citation>
    <scope>NUCLEOTIDE SEQUENCE [LARGE SCALE GENOMIC DNA]</scope>
    <source>
        <strain evidence="11 12">NRRL 64653</strain>
    </source>
</reference>
<keyword evidence="5" id="KW-0347">Helicase</keyword>
<dbReference type="Pfam" id="PF00176">
    <property type="entry name" value="SNF2-rel_dom"/>
    <property type="match status" value="1"/>
</dbReference>
<dbReference type="Pfam" id="PF00271">
    <property type="entry name" value="Helicase_C"/>
    <property type="match status" value="1"/>
</dbReference>
<keyword evidence="3" id="KW-0863">Zinc-finger</keyword>
<dbReference type="SUPFAM" id="SSF52540">
    <property type="entry name" value="P-loop containing nucleoside triphosphate hydrolases"/>
    <property type="match status" value="2"/>
</dbReference>
<evidence type="ECO:0000313" key="12">
    <source>
        <dbReference type="Proteomes" id="UP001498476"/>
    </source>
</evidence>
<dbReference type="CDD" id="cd18793">
    <property type="entry name" value="SF2_C_SNF"/>
    <property type="match status" value="1"/>
</dbReference>
<proteinExistence type="predicted"/>
<dbReference type="Proteomes" id="UP001498476">
    <property type="component" value="Unassembled WGS sequence"/>
</dbReference>
<organism evidence="11 12">
    <name type="scientific">Neonectria punicea</name>
    <dbReference type="NCBI Taxonomy" id="979145"/>
    <lineage>
        <taxon>Eukaryota</taxon>
        <taxon>Fungi</taxon>
        <taxon>Dikarya</taxon>
        <taxon>Ascomycota</taxon>
        <taxon>Pezizomycotina</taxon>
        <taxon>Sordariomycetes</taxon>
        <taxon>Hypocreomycetidae</taxon>
        <taxon>Hypocreales</taxon>
        <taxon>Nectriaceae</taxon>
        <taxon>Neonectria</taxon>
    </lineage>
</organism>
<dbReference type="InterPro" id="IPR049730">
    <property type="entry name" value="SNF2/RAD54-like_C"/>
</dbReference>
<accession>A0ABR1HD13</accession>
<feature type="region of interest" description="Disordered" evidence="8">
    <location>
        <begin position="31"/>
        <end position="139"/>
    </location>
</feature>